<dbReference type="PANTHER" id="PTHR16276">
    <property type="entry name" value="PENTATRICOPEPTIDE REPEAT DOMAIN-CONTAINING PROTEIN 3"/>
    <property type="match status" value="1"/>
</dbReference>
<dbReference type="InterPro" id="IPR037387">
    <property type="entry name" value="PTCD3"/>
</dbReference>
<keyword evidence="4" id="KW-0496">Mitochondrion</keyword>
<keyword evidence="6" id="KW-1185">Reference proteome</keyword>
<dbReference type="PANTHER" id="PTHR16276:SF1">
    <property type="entry name" value="SMALL RIBOSOMAL SUBUNIT PROTEIN MS39"/>
    <property type="match status" value="1"/>
</dbReference>
<comment type="subcellular location">
    <subcellularLocation>
        <location evidence="1">Mitochondrion</location>
    </subcellularLocation>
</comment>
<dbReference type="GO" id="GO:0043024">
    <property type="term" value="F:ribosomal small subunit binding"/>
    <property type="evidence" value="ECO:0007669"/>
    <property type="project" value="InterPro"/>
</dbReference>
<dbReference type="InterPro" id="IPR011990">
    <property type="entry name" value="TPR-like_helical_dom_sf"/>
</dbReference>
<reference evidence="5" key="1">
    <citation type="submission" date="2022-08" db="UniProtKB">
        <authorList>
            <consortium name="EnsemblMetazoa"/>
        </authorList>
    </citation>
    <scope>IDENTIFICATION</scope>
    <source>
        <strain evidence="5">05x7-T-G4-1.051#20</strain>
    </source>
</reference>
<dbReference type="AlphaFoldDB" id="A0A8W8IGH8"/>
<dbReference type="InterPro" id="IPR055063">
    <property type="entry name" value="Rib_mS39_PPR"/>
</dbReference>
<dbReference type="Proteomes" id="UP000005408">
    <property type="component" value="Unassembled WGS sequence"/>
</dbReference>
<proteinExistence type="predicted"/>
<keyword evidence="3" id="KW-0809">Transit peptide</keyword>
<evidence type="ECO:0000256" key="2">
    <source>
        <dbReference type="ARBA" id="ARBA00022737"/>
    </source>
</evidence>
<evidence type="ECO:0000313" key="5">
    <source>
        <dbReference type="EnsemblMetazoa" id="G14161.3:cds"/>
    </source>
</evidence>
<accession>A0A8W8IGH8</accession>
<name>A0A8W8IGH8_MAGGI</name>
<evidence type="ECO:0000256" key="4">
    <source>
        <dbReference type="ARBA" id="ARBA00023128"/>
    </source>
</evidence>
<evidence type="ECO:0000313" key="6">
    <source>
        <dbReference type="Proteomes" id="UP000005408"/>
    </source>
</evidence>
<dbReference type="Gene3D" id="1.25.40.10">
    <property type="entry name" value="Tetratricopeptide repeat domain"/>
    <property type="match status" value="1"/>
</dbReference>
<sequence length="660" mass="76864">MGTCLRGSNVLWKAKLFQRMQLIQCASCSQLQNSSMKGSYPRISAPMKIKRSPTAVLEALEETVGHECRDYGVYQIDDPFLYYNHYRKVTVMLANISGRKTGKLMAEKYAALFEGTPAHTPVEPPIEAFNPMEEVKEDDIEEAIKEYIKRRDVDKVIELCESEQLTDGSTLSDETYESLIYFLSFHLETDHSITDAQEAELNNRVRGGKRYEFLVTKFLCEEKQTPELFNAVLRFYLTSRSPSNIQNRKKQYELSLKSKVPLERLTYHYLLANSRKVLDDLSIAKSVERMMYDMKAAGYSPTLETFNHALMGLVWPKEFNNGDEAVNLEFSLKLIAEMKQLGIEPSLDTWSIFISQFDTQVFPKGRNSDVMRIMNSIMDEIEDKKFKDVGKEGRMFLPKAMKVALFHQDLEFAYRLDAFYKKGQNYKIMSDIDLYKHRMILFILAAYLESDMAKVVSLVTALQPMDEVYFLPGLRVFINSLKVTKSYQFIPDLLPTFQTSHRCIHQILDFLADKKQPQMIQMKMSEYVKDLLELMPGLMTRNVRFYIETYEFMMIIALNADNMNLAWDIFSFLVENRKNIRGELMNIKPFEDLLNFYIDADDLRNCSEIVKFVAKDCPPEVAKAMIEKIEMNVPMNELERTQLEKMREMTARTYRKYSVQ</sequence>
<dbReference type="OrthoDB" id="185373at2759"/>
<organism evidence="5 6">
    <name type="scientific">Magallana gigas</name>
    <name type="common">Pacific oyster</name>
    <name type="synonym">Crassostrea gigas</name>
    <dbReference type="NCBI Taxonomy" id="29159"/>
    <lineage>
        <taxon>Eukaryota</taxon>
        <taxon>Metazoa</taxon>
        <taxon>Spiralia</taxon>
        <taxon>Lophotrochozoa</taxon>
        <taxon>Mollusca</taxon>
        <taxon>Bivalvia</taxon>
        <taxon>Autobranchia</taxon>
        <taxon>Pteriomorphia</taxon>
        <taxon>Ostreida</taxon>
        <taxon>Ostreoidea</taxon>
        <taxon>Ostreidae</taxon>
        <taxon>Magallana</taxon>
    </lineage>
</organism>
<dbReference type="GO" id="GO:0032543">
    <property type="term" value="P:mitochondrial translation"/>
    <property type="evidence" value="ECO:0007669"/>
    <property type="project" value="InterPro"/>
</dbReference>
<dbReference type="EnsemblMetazoa" id="G14161.1">
    <property type="protein sequence ID" value="G14161.1:cds"/>
    <property type="gene ID" value="G14161"/>
</dbReference>
<evidence type="ECO:0000256" key="1">
    <source>
        <dbReference type="ARBA" id="ARBA00004173"/>
    </source>
</evidence>
<dbReference type="GO" id="GO:0019843">
    <property type="term" value="F:rRNA binding"/>
    <property type="evidence" value="ECO:0007669"/>
    <property type="project" value="InterPro"/>
</dbReference>
<protein>
    <submittedName>
        <fullName evidence="5">Uncharacterized protein</fullName>
    </submittedName>
</protein>
<evidence type="ECO:0000256" key="3">
    <source>
        <dbReference type="ARBA" id="ARBA00022946"/>
    </source>
</evidence>
<dbReference type="Pfam" id="PF22330">
    <property type="entry name" value="Rib_mS39_PPR"/>
    <property type="match status" value="1"/>
</dbReference>
<dbReference type="EnsemblMetazoa" id="G14161.3">
    <property type="protein sequence ID" value="G14161.3:cds"/>
    <property type="gene ID" value="G14161"/>
</dbReference>
<keyword evidence="2" id="KW-0677">Repeat</keyword>
<dbReference type="GO" id="GO:0005739">
    <property type="term" value="C:mitochondrion"/>
    <property type="evidence" value="ECO:0007669"/>
    <property type="project" value="UniProtKB-SubCell"/>
</dbReference>